<name>A0A368VKN3_9ACTN</name>
<gene>
    <name evidence="2" type="ORF">DFQ14_11294</name>
</gene>
<comment type="caution">
    <text evidence="2">The sequence shown here is derived from an EMBL/GenBank/DDBJ whole genome shotgun (WGS) entry which is preliminary data.</text>
</comment>
<dbReference type="GO" id="GO:0003677">
    <property type="term" value="F:DNA binding"/>
    <property type="evidence" value="ECO:0007669"/>
    <property type="project" value="UniProtKB-KW"/>
</dbReference>
<dbReference type="PROSITE" id="PS50943">
    <property type="entry name" value="HTH_CROC1"/>
    <property type="match status" value="1"/>
</dbReference>
<dbReference type="InterPro" id="IPR010982">
    <property type="entry name" value="Lambda_DNA-bd_dom_sf"/>
</dbReference>
<keyword evidence="2" id="KW-0238">DNA-binding</keyword>
<dbReference type="Pfam" id="PF13560">
    <property type="entry name" value="HTH_31"/>
    <property type="match status" value="1"/>
</dbReference>
<dbReference type="AlphaFoldDB" id="A0A368VKN3"/>
<evidence type="ECO:0000313" key="3">
    <source>
        <dbReference type="Proteomes" id="UP000253495"/>
    </source>
</evidence>
<evidence type="ECO:0000313" key="2">
    <source>
        <dbReference type="EMBL" id="RCW40213.1"/>
    </source>
</evidence>
<dbReference type="Proteomes" id="UP000253495">
    <property type="component" value="Unassembled WGS sequence"/>
</dbReference>
<dbReference type="SUPFAM" id="SSF47413">
    <property type="entry name" value="lambda repressor-like DNA-binding domains"/>
    <property type="match status" value="1"/>
</dbReference>
<proteinExistence type="predicted"/>
<protein>
    <submittedName>
        <fullName evidence="2">DNA-binding XRE family transcriptional regulator</fullName>
    </submittedName>
</protein>
<organism evidence="2 3">
    <name type="scientific">Halopolyspora algeriensis</name>
    <dbReference type="NCBI Taxonomy" id="1500506"/>
    <lineage>
        <taxon>Bacteria</taxon>
        <taxon>Bacillati</taxon>
        <taxon>Actinomycetota</taxon>
        <taxon>Actinomycetes</taxon>
        <taxon>Actinomycetes incertae sedis</taxon>
        <taxon>Halopolyspora</taxon>
    </lineage>
</organism>
<feature type="domain" description="HTH cro/C1-type" evidence="1">
    <location>
        <begin position="10"/>
        <end position="64"/>
    </location>
</feature>
<evidence type="ECO:0000259" key="1">
    <source>
        <dbReference type="PROSITE" id="PS50943"/>
    </source>
</evidence>
<dbReference type="Gene3D" id="1.10.260.40">
    <property type="entry name" value="lambda repressor-like DNA-binding domains"/>
    <property type="match status" value="1"/>
</dbReference>
<dbReference type="InterPro" id="IPR043917">
    <property type="entry name" value="DUF5753"/>
</dbReference>
<keyword evidence="3" id="KW-1185">Reference proteome</keyword>
<dbReference type="SMART" id="SM00530">
    <property type="entry name" value="HTH_XRE"/>
    <property type="match status" value="1"/>
</dbReference>
<dbReference type="CDD" id="cd00093">
    <property type="entry name" value="HTH_XRE"/>
    <property type="match status" value="1"/>
</dbReference>
<reference evidence="2 3" key="1">
    <citation type="submission" date="2018-07" db="EMBL/GenBank/DDBJ databases">
        <title>Genomic Encyclopedia of Type Strains, Phase III (KMG-III): the genomes of soil and plant-associated and newly described type strains.</title>
        <authorList>
            <person name="Whitman W."/>
        </authorList>
    </citation>
    <scope>NUCLEOTIDE SEQUENCE [LARGE SCALE GENOMIC DNA]</scope>
    <source>
        <strain evidence="2 3">CECT 8575</strain>
    </source>
</reference>
<dbReference type="Pfam" id="PF19054">
    <property type="entry name" value="DUF5753"/>
    <property type="match status" value="1"/>
</dbReference>
<sequence>MRRKALGRELRKLRAESAQSLEEIAKLLGCSVAKVGHIETGRNSPSKPELMVLMDHFNLSNQDRALFEEIRQEASRRGWWSTYRLPTWFSNYVGMETDALRLRNFELELIPGLLQTEDYARAVTTLARHMTEPQEVERKVELRMQRQQRLFEDEPLELITIISEAALHRCAKASSVSTDQLTHLLEMGERPNVTIHILPYDLGLHESMSGSFHLLDFPPDTWPSTAYQEYAVGGHLVDDEDIVSELDTLFTGLRGQALSEQDSAYRISEFLHG</sequence>
<dbReference type="EMBL" id="QPJC01000012">
    <property type="protein sequence ID" value="RCW40213.1"/>
    <property type="molecule type" value="Genomic_DNA"/>
</dbReference>
<dbReference type="InterPro" id="IPR001387">
    <property type="entry name" value="Cro/C1-type_HTH"/>
</dbReference>
<accession>A0A368VKN3</accession>